<dbReference type="SUPFAM" id="SSF82549">
    <property type="entry name" value="DAK1/DegV-like"/>
    <property type="match status" value="1"/>
</dbReference>
<dbReference type="PATRIC" id="fig|159743.3.peg.3869"/>
<organism evidence="2 3">
    <name type="scientific">Paenibacillus terrae</name>
    <dbReference type="NCBI Taxonomy" id="159743"/>
    <lineage>
        <taxon>Bacteria</taxon>
        <taxon>Bacillati</taxon>
        <taxon>Bacillota</taxon>
        <taxon>Bacilli</taxon>
        <taxon>Bacillales</taxon>
        <taxon>Paenibacillaceae</taxon>
        <taxon>Paenibacillus</taxon>
    </lineage>
</organism>
<comment type="caution">
    <text evidence="2">The sequence shown here is derived from an EMBL/GenBank/DDBJ whole genome shotgun (WGS) entry which is preliminary data.</text>
</comment>
<evidence type="ECO:0000256" key="1">
    <source>
        <dbReference type="ARBA" id="ARBA00023121"/>
    </source>
</evidence>
<dbReference type="InterPro" id="IPR003797">
    <property type="entry name" value="DegV"/>
</dbReference>
<evidence type="ECO:0000313" key="3">
    <source>
        <dbReference type="Proteomes" id="UP000032534"/>
    </source>
</evidence>
<dbReference type="AlphaFoldDB" id="A0A0D7WZ22"/>
<keyword evidence="3" id="KW-1185">Reference proteome</keyword>
<proteinExistence type="predicted"/>
<keyword evidence="1" id="KW-0446">Lipid-binding</keyword>
<dbReference type="Gene3D" id="3.40.50.10170">
    <property type="match status" value="1"/>
</dbReference>
<dbReference type="InterPro" id="IPR043168">
    <property type="entry name" value="DegV_C"/>
</dbReference>
<reference evidence="2 3" key="1">
    <citation type="submission" date="2014-11" db="EMBL/GenBank/DDBJ databases">
        <title>Draft Genome Sequences of Paenibacillus polymyxa NRRL B-30509 and Paenibacillus terrae NRRL B-30644, Strains from a Poultry Environment that Produce Tridecaptin A and Paenicidins.</title>
        <authorList>
            <person name="van Belkum M.J."/>
            <person name="Lohans C.T."/>
            <person name="Vederas J.C."/>
        </authorList>
    </citation>
    <scope>NUCLEOTIDE SEQUENCE [LARGE SCALE GENOMIC DNA]</scope>
    <source>
        <strain evidence="2 3">NRRL B-30644</strain>
    </source>
</reference>
<name>A0A0D7WZ22_9BACL</name>
<evidence type="ECO:0000313" key="2">
    <source>
        <dbReference type="EMBL" id="KJD44405.1"/>
    </source>
</evidence>
<sequence length="289" mass="31378">MSNTIIVTDSTADIPQELVDRLGIVIVPLTVMFGNTTYLDGIEMSAAQFYSELVRADELPTTSQPSPARFLETFTTLLEQHPESQIVSIHLSSGVSGTYQSALLGKSMLEKHEHRVTVVDSKSASYGYGMLVVYAAELAAAGQSPADIGRAVERRGERRCLYFLVDTLEYLQKGGRIGKAAAMVGTLLNIKPILSMDKEGIIYSVDKARGHKKATARIIELLERDLKGQKINIAVGHTADRSAAEAFEAQLAEHFELGDRIYTELGAVIGTHVGPGTIGIFVWPAGDER</sequence>
<dbReference type="PROSITE" id="PS51482">
    <property type="entry name" value="DEGV"/>
    <property type="match status" value="1"/>
</dbReference>
<accession>A0A0D7WZ22</accession>
<dbReference type="Gene3D" id="3.30.1180.10">
    <property type="match status" value="1"/>
</dbReference>
<dbReference type="GO" id="GO:0008289">
    <property type="term" value="F:lipid binding"/>
    <property type="evidence" value="ECO:0007669"/>
    <property type="project" value="UniProtKB-KW"/>
</dbReference>
<gene>
    <name evidence="2" type="ORF">QD47_17410</name>
</gene>
<dbReference type="PANTHER" id="PTHR33434:SF2">
    <property type="entry name" value="FATTY ACID-BINDING PROTEIN TM_1468"/>
    <property type="match status" value="1"/>
</dbReference>
<dbReference type="Pfam" id="PF02645">
    <property type="entry name" value="DegV"/>
    <property type="match status" value="1"/>
</dbReference>
<dbReference type="RefSeq" id="WP_044647316.1">
    <property type="nucleotide sequence ID" value="NZ_JTHP01000036.1"/>
</dbReference>
<dbReference type="OrthoDB" id="9780660at2"/>
<dbReference type="Proteomes" id="UP000032534">
    <property type="component" value="Unassembled WGS sequence"/>
</dbReference>
<protein>
    <recommendedName>
        <fullName evidence="4">DegV family protein</fullName>
    </recommendedName>
</protein>
<evidence type="ECO:0008006" key="4">
    <source>
        <dbReference type="Google" id="ProtNLM"/>
    </source>
</evidence>
<dbReference type="EMBL" id="JTHP01000036">
    <property type="protein sequence ID" value="KJD44405.1"/>
    <property type="molecule type" value="Genomic_DNA"/>
</dbReference>
<dbReference type="InterPro" id="IPR050270">
    <property type="entry name" value="DegV_domain_contain"/>
</dbReference>
<dbReference type="PANTHER" id="PTHR33434">
    <property type="entry name" value="DEGV DOMAIN-CONTAINING PROTEIN DR_1986-RELATED"/>
    <property type="match status" value="1"/>
</dbReference>
<dbReference type="NCBIfam" id="TIGR00762">
    <property type="entry name" value="DegV"/>
    <property type="match status" value="1"/>
</dbReference>